<dbReference type="InterPro" id="IPR058625">
    <property type="entry name" value="MdtA-like_BSH"/>
</dbReference>
<feature type="region of interest" description="Disordered" evidence="3">
    <location>
        <begin position="377"/>
        <end position="399"/>
    </location>
</feature>
<dbReference type="Gene3D" id="2.40.420.20">
    <property type="match status" value="1"/>
</dbReference>
<dbReference type="InterPro" id="IPR058627">
    <property type="entry name" value="MdtA-like_C"/>
</dbReference>
<dbReference type="InterPro" id="IPR058624">
    <property type="entry name" value="MdtA-like_HH"/>
</dbReference>
<dbReference type="GO" id="GO:0022857">
    <property type="term" value="F:transmembrane transporter activity"/>
    <property type="evidence" value="ECO:0007669"/>
    <property type="project" value="InterPro"/>
</dbReference>
<dbReference type="NCBIfam" id="TIGR01730">
    <property type="entry name" value="RND_mfp"/>
    <property type="match status" value="1"/>
</dbReference>
<accession>A0A7W7A821</accession>
<organism evidence="8 9">
    <name type="scientific">Novosphingobium taihuense</name>
    <dbReference type="NCBI Taxonomy" id="260085"/>
    <lineage>
        <taxon>Bacteria</taxon>
        <taxon>Pseudomonadati</taxon>
        <taxon>Pseudomonadota</taxon>
        <taxon>Alphaproteobacteria</taxon>
        <taxon>Sphingomonadales</taxon>
        <taxon>Sphingomonadaceae</taxon>
        <taxon>Novosphingobium</taxon>
    </lineage>
</organism>
<gene>
    <name evidence="8" type="ORF">GGR37_000390</name>
</gene>
<keyword evidence="9" id="KW-1185">Reference proteome</keyword>
<dbReference type="PANTHER" id="PTHR30158:SF3">
    <property type="entry name" value="MULTIDRUG EFFLUX PUMP SUBUNIT ACRA-RELATED"/>
    <property type="match status" value="1"/>
</dbReference>
<evidence type="ECO:0000259" key="7">
    <source>
        <dbReference type="Pfam" id="PF25967"/>
    </source>
</evidence>
<comment type="similarity">
    <text evidence="2">Belongs to the membrane fusion protein (MFP) (TC 8.A.1) family.</text>
</comment>
<reference evidence="8 9" key="1">
    <citation type="submission" date="2020-08" db="EMBL/GenBank/DDBJ databases">
        <title>Genomic Encyclopedia of Type Strains, Phase IV (KMG-IV): sequencing the most valuable type-strain genomes for metagenomic binning, comparative biology and taxonomic classification.</title>
        <authorList>
            <person name="Goeker M."/>
        </authorList>
    </citation>
    <scope>NUCLEOTIDE SEQUENCE [LARGE SCALE GENOMIC DNA]</scope>
    <source>
        <strain evidence="8 9">DSM 17507</strain>
    </source>
</reference>
<proteinExistence type="inferred from homology"/>
<dbReference type="GO" id="GO:0046677">
    <property type="term" value="P:response to antibiotic"/>
    <property type="evidence" value="ECO:0007669"/>
    <property type="project" value="TreeGrafter"/>
</dbReference>
<evidence type="ECO:0000259" key="5">
    <source>
        <dbReference type="Pfam" id="PF25917"/>
    </source>
</evidence>
<dbReference type="Pfam" id="PF25944">
    <property type="entry name" value="Beta-barrel_RND"/>
    <property type="match status" value="1"/>
</dbReference>
<dbReference type="InterPro" id="IPR058626">
    <property type="entry name" value="MdtA-like_b-barrel"/>
</dbReference>
<name>A0A7W7A821_9SPHN</name>
<dbReference type="AlphaFoldDB" id="A0A7W7A821"/>
<dbReference type="Pfam" id="PF25917">
    <property type="entry name" value="BSH_RND"/>
    <property type="match status" value="1"/>
</dbReference>
<evidence type="ECO:0000313" key="9">
    <source>
        <dbReference type="Proteomes" id="UP000538566"/>
    </source>
</evidence>
<dbReference type="Pfam" id="PF25967">
    <property type="entry name" value="RND-MFP_C"/>
    <property type="match status" value="1"/>
</dbReference>
<evidence type="ECO:0000256" key="2">
    <source>
        <dbReference type="ARBA" id="ARBA00009477"/>
    </source>
</evidence>
<dbReference type="GO" id="GO:0005886">
    <property type="term" value="C:plasma membrane"/>
    <property type="evidence" value="ECO:0007669"/>
    <property type="project" value="UniProtKB-SubCell"/>
</dbReference>
<evidence type="ECO:0000256" key="3">
    <source>
        <dbReference type="SAM" id="MobiDB-lite"/>
    </source>
</evidence>
<dbReference type="RefSeq" id="WP_221236551.1">
    <property type="nucleotide sequence ID" value="NZ_JACHOA010000001.1"/>
</dbReference>
<dbReference type="EMBL" id="JACHOA010000001">
    <property type="protein sequence ID" value="MBB4612144.1"/>
    <property type="molecule type" value="Genomic_DNA"/>
</dbReference>
<dbReference type="PANTHER" id="PTHR30158">
    <property type="entry name" value="ACRA/E-RELATED COMPONENT OF DRUG EFFLUX TRANSPORTER"/>
    <property type="match status" value="1"/>
</dbReference>
<evidence type="ECO:0000313" key="8">
    <source>
        <dbReference type="EMBL" id="MBB4612144.1"/>
    </source>
</evidence>
<evidence type="ECO:0000259" key="4">
    <source>
        <dbReference type="Pfam" id="PF25876"/>
    </source>
</evidence>
<dbReference type="SUPFAM" id="SSF111369">
    <property type="entry name" value="HlyD-like secretion proteins"/>
    <property type="match status" value="1"/>
</dbReference>
<feature type="domain" description="Multidrug resistance protein MdtA-like alpha-helical hairpin" evidence="4">
    <location>
        <begin position="114"/>
        <end position="182"/>
    </location>
</feature>
<comment type="caution">
    <text evidence="8">The sequence shown here is derived from an EMBL/GenBank/DDBJ whole genome shotgun (WGS) entry which is preliminary data.</text>
</comment>
<protein>
    <submittedName>
        <fullName evidence="8">Membrane fusion protein (Multidrug efflux system)</fullName>
    </submittedName>
</protein>
<dbReference type="Gene3D" id="2.40.30.170">
    <property type="match status" value="1"/>
</dbReference>
<dbReference type="FunFam" id="2.40.420.20:FF:000001">
    <property type="entry name" value="Efflux RND transporter periplasmic adaptor subunit"/>
    <property type="match status" value="1"/>
</dbReference>
<dbReference type="Proteomes" id="UP000538566">
    <property type="component" value="Unassembled WGS sequence"/>
</dbReference>
<feature type="domain" description="Multidrug resistance protein MdtA-like C-terminal permuted SH3" evidence="7">
    <location>
        <begin position="310"/>
        <end position="370"/>
    </location>
</feature>
<dbReference type="PROSITE" id="PS51257">
    <property type="entry name" value="PROKAR_LIPOPROTEIN"/>
    <property type="match status" value="1"/>
</dbReference>
<feature type="domain" description="Multidrug resistance protein MdtA-like beta-barrel" evidence="6">
    <location>
        <begin position="219"/>
        <end position="306"/>
    </location>
</feature>
<evidence type="ECO:0000256" key="1">
    <source>
        <dbReference type="ARBA" id="ARBA00004196"/>
    </source>
</evidence>
<comment type="subcellular location">
    <subcellularLocation>
        <location evidence="1">Cell envelope</location>
    </subcellularLocation>
</comment>
<dbReference type="Pfam" id="PF25876">
    <property type="entry name" value="HH_MFP_RND"/>
    <property type="match status" value="1"/>
</dbReference>
<dbReference type="Gene3D" id="1.10.287.470">
    <property type="entry name" value="Helix hairpin bin"/>
    <property type="match status" value="1"/>
</dbReference>
<sequence>MRSSIRNSFFAGTVVPAIFAPATVVIASLTLGACGSSDASKPKPTPVVGVMIAKTEPVELTAELSGRTEASEIAEVRPQVAGIVMQRLFQEGSFVRAGQPLYQIDSRLYAASQAQASASLAAAQATVEANRLKAERFEALALQGGVSKQDAADARAAYNQSRAAVGQARAALASAQVNLGFTRVSSPISGRIGISMVTKGALVTNAQTTPMAKVQRLDPMYVNIKQSGADFIALRRAIESGKLVSGAAPVTVVLPDGSTYPVAGKLNPADIDVDPETGTITVRAVVPNPRGELLPGLFVRARVSQGTVPNGILIPQAAVSRDPRGRASVLVANAKDELEKREIVADSPVGQNWLVTSGLKPGERVVVEGLINAREGQKAKVVPAGSKPKPETASQSGGN</sequence>
<feature type="domain" description="Multidrug resistance protein MdtA-like barrel-sandwich hybrid" evidence="5">
    <location>
        <begin position="72"/>
        <end position="214"/>
    </location>
</feature>
<dbReference type="InterPro" id="IPR006143">
    <property type="entry name" value="RND_pump_MFP"/>
</dbReference>
<evidence type="ECO:0000259" key="6">
    <source>
        <dbReference type="Pfam" id="PF25944"/>
    </source>
</evidence>
<dbReference type="Gene3D" id="2.40.50.100">
    <property type="match status" value="1"/>
</dbReference>